<dbReference type="InterPro" id="IPR012074">
    <property type="entry name" value="GAF_ANTAR"/>
</dbReference>
<evidence type="ECO:0000313" key="6">
    <source>
        <dbReference type="EMBL" id="TQM58059.1"/>
    </source>
</evidence>
<evidence type="ECO:0000313" key="7">
    <source>
        <dbReference type="Proteomes" id="UP000316747"/>
    </source>
</evidence>
<dbReference type="InterPro" id="IPR036388">
    <property type="entry name" value="WH-like_DNA-bd_sf"/>
</dbReference>
<dbReference type="SUPFAM" id="SSF55781">
    <property type="entry name" value="GAF domain-like"/>
    <property type="match status" value="1"/>
</dbReference>
<comment type="caution">
    <text evidence="6">The sequence shown here is derived from an EMBL/GenBank/DDBJ whole genome shotgun (WGS) entry which is preliminary data.</text>
</comment>
<dbReference type="Pfam" id="PF03861">
    <property type="entry name" value="ANTAR"/>
    <property type="match status" value="1"/>
</dbReference>
<keyword evidence="7" id="KW-1185">Reference proteome</keyword>
<dbReference type="GO" id="GO:0016301">
    <property type="term" value="F:kinase activity"/>
    <property type="evidence" value="ECO:0007669"/>
    <property type="project" value="UniProtKB-KW"/>
</dbReference>
<dbReference type="InterPro" id="IPR003018">
    <property type="entry name" value="GAF"/>
</dbReference>
<evidence type="ECO:0000259" key="5">
    <source>
        <dbReference type="PROSITE" id="PS50921"/>
    </source>
</evidence>
<dbReference type="Pfam" id="PF13185">
    <property type="entry name" value="GAF_2"/>
    <property type="match status" value="1"/>
</dbReference>
<name>A0A543HIB4_9MICO</name>
<dbReference type="EMBL" id="VFPM01000003">
    <property type="protein sequence ID" value="TQM58059.1"/>
    <property type="molecule type" value="Genomic_DNA"/>
</dbReference>
<dbReference type="Gene3D" id="1.10.10.10">
    <property type="entry name" value="Winged helix-like DNA-binding domain superfamily/Winged helix DNA-binding domain"/>
    <property type="match status" value="1"/>
</dbReference>
<dbReference type="SMART" id="SM00065">
    <property type="entry name" value="GAF"/>
    <property type="match status" value="1"/>
</dbReference>
<keyword evidence="1" id="KW-0808">Transferase</keyword>
<proteinExistence type="predicted"/>
<dbReference type="RefSeq" id="WP_185749131.1">
    <property type="nucleotide sequence ID" value="NZ_VFPM01000003.1"/>
</dbReference>
<dbReference type="PROSITE" id="PS50921">
    <property type="entry name" value="ANTAR"/>
    <property type="match status" value="1"/>
</dbReference>
<evidence type="ECO:0000256" key="4">
    <source>
        <dbReference type="ARBA" id="ARBA00023163"/>
    </source>
</evidence>
<evidence type="ECO:0000256" key="2">
    <source>
        <dbReference type="ARBA" id="ARBA00022777"/>
    </source>
</evidence>
<dbReference type="SMART" id="SM01012">
    <property type="entry name" value="ANTAR"/>
    <property type="match status" value="1"/>
</dbReference>
<dbReference type="Gene3D" id="3.30.450.40">
    <property type="match status" value="1"/>
</dbReference>
<dbReference type="AlphaFoldDB" id="A0A543HIB4"/>
<gene>
    <name evidence="6" type="ORF">FBY41_3416</name>
</gene>
<protein>
    <submittedName>
        <fullName evidence="6">GAF domain-containing protein</fullName>
    </submittedName>
</protein>
<keyword evidence="2" id="KW-0418">Kinase</keyword>
<dbReference type="SUPFAM" id="SSF52172">
    <property type="entry name" value="CheY-like"/>
    <property type="match status" value="1"/>
</dbReference>
<dbReference type="Proteomes" id="UP000316747">
    <property type="component" value="Unassembled WGS sequence"/>
</dbReference>
<reference evidence="6 7" key="1">
    <citation type="submission" date="2019-06" db="EMBL/GenBank/DDBJ databases">
        <title>Genome sequencing of plant associated microbes to promote plant fitness in Sorghum bicolor and Oryza sativa.</title>
        <authorList>
            <person name="Coleman-Derr D."/>
        </authorList>
    </citation>
    <scope>NUCLEOTIDE SEQUENCE [LARGE SCALE GENOMIC DNA]</scope>
    <source>
        <strain evidence="6 7">KV-663</strain>
    </source>
</reference>
<keyword evidence="4" id="KW-0804">Transcription</keyword>
<dbReference type="InterPro" id="IPR029016">
    <property type="entry name" value="GAF-like_dom_sf"/>
</dbReference>
<dbReference type="InterPro" id="IPR005561">
    <property type="entry name" value="ANTAR"/>
</dbReference>
<evidence type="ECO:0000256" key="3">
    <source>
        <dbReference type="ARBA" id="ARBA00023015"/>
    </source>
</evidence>
<organism evidence="6 7">
    <name type="scientific">Humibacillus xanthopallidus</name>
    <dbReference type="NCBI Taxonomy" id="412689"/>
    <lineage>
        <taxon>Bacteria</taxon>
        <taxon>Bacillati</taxon>
        <taxon>Actinomycetota</taxon>
        <taxon>Actinomycetes</taxon>
        <taxon>Micrococcales</taxon>
        <taxon>Intrasporangiaceae</taxon>
        <taxon>Humibacillus</taxon>
    </lineage>
</organism>
<accession>A0A543HIB4</accession>
<sequence length="247" mass="26235">MTREAALLEALCRFATVLPSAYDAAMALEELTDTAVDLLDLSSSGVSLEEGGHLRFVTASDHTASELELAQERLQEGPCHDALRQGVPVTTDDLTTDAYRWPHYGARAAALGIRAVAGLPMRLAGVPVGALNLYSTTARAWSTEDVDIAQVLADAATGYVVNAVKLHQRERLSEQLQHALTSRVVVEQAKGITANDRGVGVDEAFEIIRSYARSHNASLHDVATAIVTAGMRVRPSPGTGSVPPARG</sequence>
<dbReference type="InterPro" id="IPR011006">
    <property type="entry name" value="CheY-like_superfamily"/>
</dbReference>
<keyword evidence="3" id="KW-0805">Transcription regulation</keyword>
<dbReference type="PIRSF" id="PIRSF036625">
    <property type="entry name" value="GAF_ANTAR"/>
    <property type="match status" value="1"/>
</dbReference>
<evidence type="ECO:0000256" key="1">
    <source>
        <dbReference type="ARBA" id="ARBA00022679"/>
    </source>
</evidence>
<feature type="domain" description="ANTAR" evidence="5">
    <location>
        <begin position="166"/>
        <end position="227"/>
    </location>
</feature>
<dbReference type="GO" id="GO:0003723">
    <property type="term" value="F:RNA binding"/>
    <property type="evidence" value="ECO:0007669"/>
    <property type="project" value="InterPro"/>
</dbReference>